<protein>
    <submittedName>
        <fullName evidence="1">Uncharacterized protein</fullName>
    </submittedName>
</protein>
<gene>
    <name evidence="1" type="ORF">MNBD_GAMMA22-2434</name>
</gene>
<dbReference type="AlphaFoldDB" id="A0A3B1A3D3"/>
<organism evidence="1">
    <name type="scientific">hydrothermal vent metagenome</name>
    <dbReference type="NCBI Taxonomy" id="652676"/>
    <lineage>
        <taxon>unclassified sequences</taxon>
        <taxon>metagenomes</taxon>
        <taxon>ecological metagenomes</taxon>
    </lineage>
</organism>
<name>A0A3B1A3D3_9ZZZZ</name>
<evidence type="ECO:0000313" key="1">
    <source>
        <dbReference type="EMBL" id="VAW94633.1"/>
    </source>
</evidence>
<accession>A0A3B1A3D3</accession>
<sequence>MQKRSYGRPIGSHLGKPIYETITTDEQKFEYVRLATCDSDGCPLYQLETNEVMFNPGLIYKRIFIS</sequence>
<proteinExistence type="predicted"/>
<dbReference type="EMBL" id="UOFS01000018">
    <property type="protein sequence ID" value="VAW94633.1"/>
    <property type="molecule type" value="Genomic_DNA"/>
</dbReference>
<reference evidence="1" key="1">
    <citation type="submission" date="2018-06" db="EMBL/GenBank/DDBJ databases">
        <authorList>
            <person name="Zhirakovskaya E."/>
        </authorList>
    </citation>
    <scope>NUCLEOTIDE SEQUENCE</scope>
</reference>